<dbReference type="Gene3D" id="1.10.3720.10">
    <property type="entry name" value="MetI-like"/>
    <property type="match status" value="1"/>
</dbReference>
<keyword evidence="5 7" id="KW-1133">Transmembrane helix</keyword>
<feature type="transmembrane region" description="Helical" evidence="7">
    <location>
        <begin position="121"/>
        <end position="145"/>
    </location>
</feature>
<evidence type="ECO:0000256" key="5">
    <source>
        <dbReference type="ARBA" id="ARBA00022989"/>
    </source>
</evidence>
<evidence type="ECO:0000256" key="6">
    <source>
        <dbReference type="ARBA" id="ARBA00023136"/>
    </source>
</evidence>
<dbReference type="Pfam" id="PF00528">
    <property type="entry name" value="BPD_transp_1"/>
    <property type="match status" value="1"/>
</dbReference>
<keyword evidence="2 7" id="KW-0813">Transport</keyword>
<evidence type="ECO:0000256" key="7">
    <source>
        <dbReference type="RuleBase" id="RU363032"/>
    </source>
</evidence>
<feature type="compositionally biased region" description="Low complexity" evidence="8">
    <location>
        <begin position="15"/>
        <end position="41"/>
    </location>
</feature>
<dbReference type="InterPro" id="IPR025966">
    <property type="entry name" value="OppC_N"/>
</dbReference>
<evidence type="ECO:0000313" key="10">
    <source>
        <dbReference type="EMBL" id="NYI03776.1"/>
    </source>
</evidence>
<evidence type="ECO:0000256" key="8">
    <source>
        <dbReference type="SAM" id="MobiDB-lite"/>
    </source>
</evidence>
<name>A0A852ZMW4_9ACTN</name>
<dbReference type="InterPro" id="IPR035906">
    <property type="entry name" value="MetI-like_sf"/>
</dbReference>
<dbReference type="SUPFAM" id="SSF161098">
    <property type="entry name" value="MetI-like"/>
    <property type="match status" value="1"/>
</dbReference>
<feature type="transmembrane region" description="Helical" evidence="7">
    <location>
        <begin position="58"/>
        <end position="78"/>
    </location>
</feature>
<dbReference type="InterPro" id="IPR050366">
    <property type="entry name" value="BP-dependent_transpt_permease"/>
</dbReference>
<reference evidence="10 11" key="1">
    <citation type="submission" date="2020-07" db="EMBL/GenBank/DDBJ databases">
        <title>Sequencing the genomes of 1000 actinobacteria strains.</title>
        <authorList>
            <person name="Klenk H.-P."/>
        </authorList>
    </citation>
    <scope>NUCLEOTIDE SEQUENCE [LARGE SCALE GENOMIC DNA]</scope>
    <source>
        <strain evidence="10 11">DSM 42178</strain>
    </source>
</reference>
<feature type="transmembrane region" description="Helical" evidence="7">
    <location>
        <begin position="152"/>
        <end position="176"/>
    </location>
</feature>
<dbReference type="RefSeq" id="WP_179812775.1">
    <property type="nucleotide sequence ID" value="NZ_JACBZD010000001.1"/>
</dbReference>
<feature type="region of interest" description="Disordered" evidence="8">
    <location>
        <begin position="1"/>
        <end position="41"/>
    </location>
</feature>
<dbReference type="InterPro" id="IPR000515">
    <property type="entry name" value="MetI-like"/>
</dbReference>
<feature type="transmembrane region" description="Helical" evidence="7">
    <location>
        <begin position="182"/>
        <end position="199"/>
    </location>
</feature>
<feature type="transmembrane region" description="Helical" evidence="7">
    <location>
        <begin position="287"/>
        <end position="311"/>
    </location>
</feature>
<dbReference type="Proteomes" id="UP000567795">
    <property type="component" value="Unassembled WGS sequence"/>
</dbReference>
<comment type="subcellular location">
    <subcellularLocation>
        <location evidence="1 7">Cell membrane</location>
        <topology evidence="1 7">Multi-pass membrane protein</topology>
    </subcellularLocation>
</comment>
<dbReference type="AlphaFoldDB" id="A0A852ZMW4"/>
<evidence type="ECO:0000256" key="4">
    <source>
        <dbReference type="ARBA" id="ARBA00022692"/>
    </source>
</evidence>
<comment type="similarity">
    <text evidence="7">Belongs to the binding-protein-dependent transport system permease family.</text>
</comment>
<accession>A0A852ZMW4</accession>
<proteinExistence type="inferred from homology"/>
<evidence type="ECO:0000256" key="2">
    <source>
        <dbReference type="ARBA" id="ARBA00022448"/>
    </source>
</evidence>
<dbReference type="PANTHER" id="PTHR43386">
    <property type="entry name" value="OLIGOPEPTIDE TRANSPORT SYSTEM PERMEASE PROTEIN APPC"/>
    <property type="match status" value="1"/>
</dbReference>
<feature type="transmembrane region" description="Helical" evidence="7">
    <location>
        <begin position="230"/>
        <end position="252"/>
    </location>
</feature>
<evidence type="ECO:0000259" key="9">
    <source>
        <dbReference type="PROSITE" id="PS50928"/>
    </source>
</evidence>
<evidence type="ECO:0000313" key="11">
    <source>
        <dbReference type="Proteomes" id="UP000567795"/>
    </source>
</evidence>
<feature type="domain" description="ABC transmembrane type-1" evidence="9">
    <location>
        <begin position="121"/>
        <end position="308"/>
    </location>
</feature>
<dbReference type="Pfam" id="PF12911">
    <property type="entry name" value="OppC_N"/>
    <property type="match status" value="1"/>
</dbReference>
<gene>
    <name evidence="10" type="ORF">FHU37_000719</name>
</gene>
<keyword evidence="3" id="KW-1003">Cell membrane</keyword>
<sequence>MPVIDSGAEPGAGSTASGTPPAPGRPARGAPGAAPTAGPAARRARPGLLRALLSSRKALFGGVVLVLFAAVALLAPVLSPADPALITGLAAQPPSAEHPLGTTAKGQDVLGLTLWGARSSLLVGFTVGIAATALAIVVGMAAAYFGRVVDDLLSLVVNVFLLLPGLPLLVILAAFLPAGTGTVIAVLVITGWAGSARVLRAQALSIRGKDFVAAAVVTGERPARIMFREILPNMASVVMTTFLGCVIFGIGAQAGLEFLGLGDASVVSWGTNLYWASNDGALMTGSWWAFVPSGLCIALVAFALAMVNYAVDEITNPRLRGGRAGRRAAAVGATPVAPAHTTEREG</sequence>
<dbReference type="PROSITE" id="PS50928">
    <property type="entry name" value="ABC_TM1"/>
    <property type="match status" value="1"/>
</dbReference>
<dbReference type="PANTHER" id="PTHR43386:SF1">
    <property type="entry name" value="D,D-DIPEPTIDE TRANSPORT SYSTEM PERMEASE PROTEIN DDPC-RELATED"/>
    <property type="match status" value="1"/>
</dbReference>
<keyword evidence="4 7" id="KW-0812">Transmembrane</keyword>
<dbReference type="GO" id="GO:0005886">
    <property type="term" value="C:plasma membrane"/>
    <property type="evidence" value="ECO:0007669"/>
    <property type="project" value="UniProtKB-SubCell"/>
</dbReference>
<dbReference type="CDD" id="cd06261">
    <property type="entry name" value="TM_PBP2"/>
    <property type="match status" value="1"/>
</dbReference>
<protein>
    <submittedName>
        <fullName evidence="10">Peptide/nickel transport system permease protein</fullName>
    </submittedName>
</protein>
<dbReference type="EMBL" id="JACBZD010000001">
    <property type="protein sequence ID" value="NYI03776.1"/>
    <property type="molecule type" value="Genomic_DNA"/>
</dbReference>
<organism evidence="10 11">
    <name type="scientific">Allostreptomyces psammosilenae</name>
    <dbReference type="NCBI Taxonomy" id="1892865"/>
    <lineage>
        <taxon>Bacteria</taxon>
        <taxon>Bacillati</taxon>
        <taxon>Actinomycetota</taxon>
        <taxon>Actinomycetes</taxon>
        <taxon>Kitasatosporales</taxon>
        <taxon>Streptomycetaceae</taxon>
        <taxon>Allostreptomyces</taxon>
    </lineage>
</organism>
<comment type="caution">
    <text evidence="10">The sequence shown here is derived from an EMBL/GenBank/DDBJ whole genome shotgun (WGS) entry which is preliminary data.</text>
</comment>
<evidence type="ECO:0000256" key="3">
    <source>
        <dbReference type="ARBA" id="ARBA00022475"/>
    </source>
</evidence>
<keyword evidence="6 7" id="KW-0472">Membrane</keyword>
<keyword evidence="11" id="KW-1185">Reference proteome</keyword>
<dbReference type="GO" id="GO:0071916">
    <property type="term" value="F:dipeptide transmembrane transporter activity"/>
    <property type="evidence" value="ECO:0007669"/>
    <property type="project" value="TreeGrafter"/>
</dbReference>
<evidence type="ECO:0000256" key="1">
    <source>
        <dbReference type="ARBA" id="ARBA00004651"/>
    </source>
</evidence>